<dbReference type="RefSeq" id="WP_377182226.1">
    <property type="nucleotide sequence ID" value="NZ_JBHUOG010000001.1"/>
</dbReference>
<dbReference type="EMBL" id="JBHUOG010000001">
    <property type="protein sequence ID" value="MFD2793751.1"/>
    <property type="molecule type" value="Genomic_DNA"/>
</dbReference>
<dbReference type="InterPro" id="IPR041916">
    <property type="entry name" value="Anti_sigma_zinc_sf"/>
</dbReference>
<dbReference type="InterPro" id="IPR013324">
    <property type="entry name" value="RNA_pol_sigma_r3/r4-like"/>
</dbReference>
<dbReference type="Pfam" id="PF13490">
    <property type="entry name" value="zf-HC2"/>
    <property type="match status" value="1"/>
</dbReference>
<comment type="caution">
    <text evidence="9">The sequence shown here is derived from an EMBL/GenBank/DDBJ whole genome shotgun (WGS) entry which is preliminary data.</text>
</comment>
<evidence type="ECO:0000256" key="3">
    <source>
        <dbReference type="ARBA" id="ARBA00023082"/>
    </source>
</evidence>
<evidence type="ECO:0000259" key="8">
    <source>
        <dbReference type="Pfam" id="PF13490"/>
    </source>
</evidence>
<dbReference type="InterPro" id="IPR039425">
    <property type="entry name" value="RNA_pol_sigma-70-like"/>
</dbReference>
<keyword evidence="4" id="KW-0238">DNA-binding</keyword>
<evidence type="ECO:0000313" key="10">
    <source>
        <dbReference type="Proteomes" id="UP001597479"/>
    </source>
</evidence>
<keyword evidence="3" id="KW-0731">Sigma factor</keyword>
<dbReference type="Proteomes" id="UP001597479">
    <property type="component" value="Unassembled WGS sequence"/>
</dbReference>
<dbReference type="InterPro" id="IPR014284">
    <property type="entry name" value="RNA_pol_sigma-70_dom"/>
</dbReference>
<dbReference type="Gene3D" id="1.10.10.1320">
    <property type="entry name" value="Anti-sigma factor, zinc-finger domain"/>
    <property type="match status" value="1"/>
</dbReference>
<dbReference type="InterPro" id="IPR036388">
    <property type="entry name" value="WH-like_DNA-bd_sf"/>
</dbReference>
<sequence>MLYERHAGAARALARQYVSPADADDVVADAFSKLFEMLRRGAGPDTGFRPYLYTVVRHRSFDVSRGAARTRPSTDDEIESVLGRVASEEDPALAGFERSVVSKAYFDLPERWREVLWYVLVDDLKPAQVAPVLGLSPNGVSALLYRAKEALRAGYLQQHLTHAPSDTCRTVNPLLGGYVRDSLSKRETAKIDEHLATCGTCSALVLELHDVAHGMKTVIAPLVLGAGGLALVGAGAPIGGLFAAAKAGAAATSAPTATATVGAASTGTFSGAVSSAVSATAGAVSATAGAVASAAAAASGGSMAAGALAVAAVTMVAALQITAPADAEPVLADKVITTPDGRELPGVEDINGKPVLPTDIEPGETTSTYLVVEYADTSKPLAARQPQQLALTVKNTGDTPTTGTQLEITLPTGLTVTRPDGPFGTGVGGRLAGSVEPTEGTEAGATPPAAATGAGPGTAGTSEPRSDVDGSTEAGAASDGETQATPSSSPSAPATVGQIPDDGPAACTPTEQANVLHCSLGEVAPGQHHHVDVTVQANSGGDYPVGTAVWADGVERRTTNLPGRTVAPFGPELSAASDDVSLASPGVAALPIRVTSTGDRAVPAGWSVEVTLPEGVRPTAWQHELSCTPGDSSNVWRCTPLPGSAAGATVLEPEVTLDTMLNITTAAAAPSAGPTVLGAANLRPLVPEGNSYSATATLAATSAWANASAGVKDVAASCLAKGGAGTAKAVVTGTYTNTTQRTVRVALEAAGGSDSSGKDVPPGASTQLTVPDGMRVPSGQAAFVLATVVDGQTYTTRVPAGDHKGADCYSPSWTTETSAKTYNAGGTVGVEGTVTNTSDESMTAVMVVPVGDTTMESPGIPVAANGTVSFTVNTNRKQLDAGDVTFRLSRDGVDSDGDQPADPVVPKVNPKAPHGGAKIAPMAGEAPVNAGVCEFDVEQDHSVQTFAFTADNSGSTLPVKFHVGDLTKTVAAGAVEEIRFPVVWGTETATLEAAGKQLRTMPVSFESCAQVSWPESVTVDTAAQCADQRVLLTATVANGSGRDWLGVLTRESSGEVGPEQLVVAGQATTLELTRETAISREGNVTVRLTRQLEGRGYTVERSFFVDGKVCVGNVCEPKPAASAAAVAGAQLPRWPWFGECTDPTADEA</sequence>
<dbReference type="InterPro" id="IPR013325">
    <property type="entry name" value="RNA_pol_sigma_r2"/>
</dbReference>
<keyword evidence="5" id="KW-0804">Transcription</keyword>
<evidence type="ECO:0000313" key="9">
    <source>
        <dbReference type="EMBL" id="MFD2793751.1"/>
    </source>
</evidence>
<feature type="region of interest" description="Disordered" evidence="6">
    <location>
        <begin position="892"/>
        <end position="912"/>
    </location>
</feature>
<feature type="compositionally biased region" description="Low complexity" evidence="6">
    <location>
        <begin position="482"/>
        <end position="495"/>
    </location>
</feature>
<dbReference type="SUPFAM" id="SSF88659">
    <property type="entry name" value="Sigma3 and sigma4 domains of RNA polymerase sigma factors"/>
    <property type="match status" value="1"/>
</dbReference>
<name>A0ABW5VUM8_9MICO</name>
<dbReference type="Pfam" id="PF04542">
    <property type="entry name" value="Sigma70_r2"/>
    <property type="match status" value="1"/>
</dbReference>
<evidence type="ECO:0000259" key="7">
    <source>
        <dbReference type="Pfam" id="PF04542"/>
    </source>
</evidence>
<accession>A0ABW5VUM8</accession>
<evidence type="ECO:0000256" key="6">
    <source>
        <dbReference type="SAM" id="MobiDB-lite"/>
    </source>
</evidence>
<feature type="region of interest" description="Disordered" evidence="6">
    <location>
        <begin position="413"/>
        <end position="508"/>
    </location>
</feature>
<feature type="domain" description="Putative zinc-finger" evidence="8">
    <location>
        <begin position="168"/>
        <end position="201"/>
    </location>
</feature>
<dbReference type="InterPro" id="IPR027383">
    <property type="entry name" value="Znf_put"/>
</dbReference>
<evidence type="ECO:0000256" key="1">
    <source>
        <dbReference type="ARBA" id="ARBA00010641"/>
    </source>
</evidence>
<dbReference type="Gene3D" id="1.10.1740.10">
    <property type="match status" value="1"/>
</dbReference>
<comment type="similarity">
    <text evidence="1">Belongs to the sigma-70 factor family. ECF subfamily.</text>
</comment>
<keyword evidence="10" id="KW-1185">Reference proteome</keyword>
<reference evidence="10" key="1">
    <citation type="journal article" date="2019" name="Int. J. Syst. Evol. Microbiol.">
        <title>The Global Catalogue of Microorganisms (GCM) 10K type strain sequencing project: providing services to taxonomists for standard genome sequencing and annotation.</title>
        <authorList>
            <consortium name="The Broad Institute Genomics Platform"/>
            <consortium name="The Broad Institute Genome Sequencing Center for Infectious Disease"/>
            <person name="Wu L."/>
            <person name="Ma J."/>
        </authorList>
    </citation>
    <scope>NUCLEOTIDE SEQUENCE [LARGE SCALE GENOMIC DNA]</scope>
    <source>
        <strain evidence="10">CCM 7044</strain>
    </source>
</reference>
<dbReference type="PANTHER" id="PTHR43133">
    <property type="entry name" value="RNA POLYMERASE ECF-TYPE SIGMA FACTO"/>
    <property type="match status" value="1"/>
</dbReference>
<feature type="domain" description="RNA polymerase sigma-70 region 2" evidence="7">
    <location>
        <begin position="2"/>
        <end position="69"/>
    </location>
</feature>
<evidence type="ECO:0000256" key="2">
    <source>
        <dbReference type="ARBA" id="ARBA00023015"/>
    </source>
</evidence>
<dbReference type="Gene3D" id="1.10.10.10">
    <property type="entry name" value="Winged helix-like DNA-binding domain superfamily/Winged helix DNA-binding domain"/>
    <property type="match status" value="1"/>
</dbReference>
<dbReference type="InterPro" id="IPR007627">
    <property type="entry name" value="RNA_pol_sigma70_r2"/>
</dbReference>
<evidence type="ECO:0000256" key="5">
    <source>
        <dbReference type="ARBA" id="ARBA00023163"/>
    </source>
</evidence>
<protein>
    <submittedName>
        <fullName evidence="9">Sigma-70 family RNA polymerase sigma factor</fullName>
    </submittedName>
</protein>
<dbReference type="PANTHER" id="PTHR43133:SF8">
    <property type="entry name" value="RNA POLYMERASE SIGMA FACTOR HI_1459-RELATED"/>
    <property type="match status" value="1"/>
</dbReference>
<keyword evidence="2" id="KW-0805">Transcription regulation</keyword>
<evidence type="ECO:0000256" key="4">
    <source>
        <dbReference type="ARBA" id="ARBA00023125"/>
    </source>
</evidence>
<dbReference type="NCBIfam" id="TIGR02937">
    <property type="entry name" value="sigma70-ECF"/>
    <property type="match status" value="1"/>
</dbReference>
<feature type="compositionally biased region" description="Low complexity" evidence="6">
    <location>
        <begin position="436"/>
        <end position="453"/>
    </location>
</feature>
<proteinExistence type="inferred from homology"/>
<gene>
    <name evidence="9" type="ORF">ACFS27_09340</name>
</gene>
<dbReference type="SUPFAM" id="SSF88946">
    <property type="entry name" value="Sigma2 domain of RNA polymerase sigma factors"/>
    <property type="match status" value="1"/>
</dbReference>
<organism evidence="9 10">
    <name type="scientific">Promicromonospora vindobonensis</name>
    <dbReference type="NCBI Taxonomy" id="195748"/>
    <lineage>
        <taxon>Bacteria</taxon>
        <taxon>Bacillati</taxon>
        <taxon>Actinomycetota</taxon>
        <taxon>Actinomycetes</taxon>
        <taxon>Micrococcales</taxon>
        <taxon>Promicromonosporaceae</taxon>
        <taxon>Promicromonospora</taxon>
    </lineage>
</organism>